<protein>
    <recommendedName>
        <fullName evidence="4">Secreted protein</fullName>
    </recommendedName>
</protein>
<proteinExistence type="predicted"/>
<feature type="signal peptide" evidence="1">
    <location>
        <begin position="1"/>
        <end position="20"/>
    </location>
</feature>
<keyword evidence="1" id="KW-0732">Signal</keyword>
<reference evidence="2 3" key="1">
    <citation type="journal article" date="2019" name="G3 (Bethesda)">
        <title>Sequencing of a Wild Apple (Malus baccata) Genome Unravels the Differences Between Cultivated and Wild Apple Species Regarding Disease Resistance and Cold Tolerance.</title>
        <authorList>
            <person name="Chen X."/>
        </authorList>
    </citation>
    <scope>NUCLEOTIDE SEQUENCE [LARGE SCALE GENOMIC DNA]</scope>
    <source>
        <strain evidence="3">cv. Shandingzi</strain>
        <tissue evidence="2">Leaves</tissue>
    </source>
</reference>
<evidence type="ECO:0000256" key="1">
    <source>
        <dbReference type="SAM" id="SignalP"/>
    </source>
</evidence>
<gene>
    <name evidence="2" type="ORF">C1H46_000005</name>
</gene>
<feature type="chain" id="PRO_5021961468" description="Secreted protein" evidence="1">
    <location>
        <begin position="21"/>
        <end position="99"/>
    </location>
</feature>
<evidence type="ECO:0008006" key="4">
    <source>
        <dbReference type="Google" id="ProtNLM"/>
    </source>
</evidence>
<evidence type="ECO:0000313" key="3">
    <source>
        <dbReference type="Proteomes" id="UP000315295"/>
    </source>
</evidence>
<dbReference type="Proteomes" id="UP000315295">
    <property type="component" value="Unassembled WGS sequence"/>
</dbReference>
<comment type="caution">
    <text evidence="2">The sequence shown here is derived from an EMBL/GenBank/DDBJ whole genome shotgun (WGS) entry which is preliminary data.</text>
</comment>
<keyword evidence="3" id="KW-1185">Reference proteome</keyword>
<dbReference type="AlphaFoldDB" id="A0A540NSR3"/>
<organism evidence="2 3">
    <name type="scientific">Malus baccata</name>
    <name type="common">Siberian crab apple</name>
    <name type="synonym">Pyrus baccata</name>
    <dbReference type="NCBI Taxonomy" id="106549"/>
    <lineage>
        <taxon>Eukaryota</taxon>
        <taxon>Viridiplantae</taxon>
        <taxon>Streptophyta</taxon>
        <taxon>Embryophyta</taxon>
        <taxon>Tracheophyta</taxon>
        <taxon>Spermatophyta</taxon>
        <taxon>Magnoliopsida</taxon>
        <taxon>eudicotyledons</taxon>
        <taxon>Gunneridae</taxon>
        <taxon>Pentapetalae</taxon>
        <taxon>rosids</taxon>
        <taxon>fabids</taxon>
        <taxon>Rosales</taxon>
        <taxon>Rosaceae</taxon>
        <taxon>Amygdaloideae</taxon>
        <taxon>Maleae</taxon>
        <taxon>Malus</taxon>
    </lineage>
</organism>
<sequence length="99" mass="10326">MPSLTTLLLALSLTVCKIGSNNVSESHCNSMGGYIGGAPWMSPRGGAIRPLRLAATVETLVVGCERVVARDVGSGSRPMMNRVKVACGATTCVLHLQDL</sequence>
<name>A0A540NSR3_MALBA</name>
<accession>A0A540NSR3</accession>
<evidence type="ECO:0000313" key="2">
    <source>
        <dbReference type="EMBL" id="TQE14086.1"/>
    </source>
</evidence>
<dbReference type="EMBL" id="VIEB01000005">
    <property type="protein sequence ID" value="TQE14086.1"/>
    <property type="molecule type" value="Genomic_DNA"/>
</dbReference>